<keyword evidence="3" id="KW-0812">Transmembrane</keyword>
<dbReference type="GO" id="GO:0016787">
    <property type="term" value="F:hydrolase activity"/>
    <property type="evidence" value="ECO:0007669"/>
    <property type="project" value="UniProtKB-KW"/>
</dbReference>
<protein>
    <recommendedName>
        <fullName evidence="4">Calcineurin-like phosphoesterase domain-containing protein</fullName>
    </recommendedName>
</protein>
<evidence type="ECO:0000259" key="4">
    <source>
        <dbReference type="Pfam" id="PF00149"/>
    </source>
</evidence>
<evidence type="ECO:0000256" key="1">
    <source>
        <dbReference type="ARBA" id="ARBA00022729"/>
    </source>
</evidence>
<feature type="domain" description="Calcineurin-like phosphoesterase" evidence="4">
    <location>
        <begin position="43"/>
        <end position="120"/>
    </location>
</feature>
<keyword evidence="2" id="KW-0378">Hydrolase</keyword>
<gene>
    <name evidence="5" type="ORF">S01H1_65837</name>
</gene>
<feature type="transmembrane region" description="Helical" evidence="3">
    <location>
        <begin position="12"/>
        <end position="32"/>
    </location>
</feature>
<evidence type="ECO:0000313" key="5">
    <source>
        <dbReference type="EMBL" id="GAG40074.1"/>
    </source>
</evidence>
<dbReference type="PANTHER" id="PTHR10161">
    <property type="entry name" value="TARTRATE-RESISTANT ACID PHOSPHATASE TYPE 5"/>
    <property type="match status" value="1"/>
</dbReference>
<keyword evidence="3" id="KW-1133">Transmembrane helix</keyword>
<keyword evidence="1" id="KW-0732">Signal</keyword>
<dbReference type="SUPFAM" id="SSF56300">
    <property type="entry name" value="Metallo-dependent phosphatases"/>
    <property type="match status" value="1"/>
</dbReference>
<organism evidence="5">
    <name type="scientific">marine sediment metagenome</name>
    <dbReference type="NCBI Taxonomy" id="412755"/>
    <lineage>
        <taxon>unclassified sequences</taxon>
        <taxon>metagenomes</taxon>
        <taxon>ecological metagenomes</taxon>
    </lineage>
</organism>
<reference evidence="5" key="1">
    <citation type="journal article" date="2014" name="Front. Microbiol.">
        <title>High frequency of phylogenetically diverse reductive dehalogenase-homologous genes in deep subseafloor sedimentary metagenomes.</title>
        <authorList>
            <person name="Kawai M."/>
            <person name="Futagami T."/>
            <person name="Toyoda A."/>
            <person name="Takaki Y."/>
            <person name="Nishi S."/>
            <person name="Hori S."/>
            <person name="Arai W."/>
            <person name="Tsubouchi T."/>
            <person name="Morono Y."/>
            <person name="Uchiyama I."/>
            <person name="Ito T."/>
            <person name="Fujiyama A."/>
            <person name="Inagaki F."/>
            <person name="Takami H."/>
        </authorList>
    </citation>
    <scope>NUCLEOTIDE SEQUENCE</scope>
    <source>
        <strain evidence="5">Expedition CK06-06</strain>
    </source>
</reference>
<accession>X0XA58</accession>
<feature type="non-terminal residue" evidence="5">
    <location>
        <position position="141"/>
    </location>
</feature>
<proteinExistence type="predicted"/>
<dbReference type="EMBL" id="BARS01043493">
    <property type="protein sequence ID" value="GAG40074.1"/>
    <property type="molecule type" value="Genomic_DNA"/>
</dbReference>
<dbReference type="Gene3D" id="3.60.21.10">
    <property type="match status" value="1"/>
</dbReference>
<dbReference type="AlphaFoldDB" id="X0XA58"/>
<dbReference type="InterPro" id="IPR004843">
    <property type="entry name" value="Calcineurin-like_PHP"/>
</dbReference>
<evidence type="ECO:0000256" key="3">
    <source>
        <dbReference type="SAM" id="Phobius"/>
    </source>
</evidence>
<evidence type="ECO:0000256" key="2">
    <source>
        <dbReference type="ARBA" id="ARBA00022801"/>
    </source>
</evidence>
<name>X0XA58_9ZZZZ</name>
<dbReference type="PANTHER" id="PTHR10161:SF14">
    <property type="entry name" value="TARTRATE-RESISTANT ACID PHOSPHATASE TYPE 5"/>
    <property type="match status" value="1"/>
</dbReference>
<dbReference type="InterPro" id="IPR051558">
    <property type="entry name" value="Metallophosphoesterase_PAP"/>
</dbReference>
<comment type="caution">
    <text evidence="5">The sequence shown here is derived from an EMBL/GenBank/DDBJ whole genome shotgun (WGS) entry which is preliminary data.</text>
</comment>
<dbReference type="Pfam" id="PF00149">
    <property type="entry name" value="Metallophos"/>
    <property type="match status" value="1"/>
</dbReference>
<keyword evidence="3" id="KW-0472">Membrane</keyword>
<sequence>MNLSKRETFKKNPYFLFILAFFLSAFVGICLYRPKKVFKSIVLLAIGDTGTGEKMQYKVADAMTKVCKENSCSGVLLLGDIMQDMDGIFSVNDPDLKLKFEEPYKKLNVPFYMALGNHDYLGCVSCNIAYSTMSAKWNLPS</sequence>
<dbReference type="InterPro" id="IPR029052">
    <property type="entry name" value="Metallo-depent_PP-like"/>
</dbReference>